<dbReference type="SMART" id="SM00471">
    <property type="entry name" value="HDc"/>
    <property type="match status" value="1"/>
</dbReference>
<reference evidence="3 4" key="1">
    <citation type="submission" date="2016-11" db="EMBL/GenBank/DDBJ databases">
        <authorList>
            <person name="Jaros S."/>
            <person name="Januszkiewicz K."/>
            <person name="Wedrychowicz H."/>
        </authorList>
    </citation>
    <scope>NUCLEOTIDE SEQUENCE [LARGE SCALE GENOMIC DNA]</scope>
    <source>
        <strain evidence="3 4">DSM 21864</strain>
    </source>
</reference>
<protein>
    <submittedName>
        <fullName evidence="3">dGTPase</fullName>
    </submittedName>
</protein>
<dbReference type="InterPro" id="IPR051094">
    <property type="entry name" value="Diverse_Catalytic_Enzymes"/>
</dbReference>
<gene>
    <name evidence="3" type="ORF">SAMN05444401_3318</name>
</gene>
<dbReference type="NCBIfam" id="TIGR01353">
    <property type="entry name" value="dGTP_triPase"/>
    <property type="match status" value="1"/>
</dbReference>
<evidence type="ECO:0000313" key="3">
    <source>
        <dbReference type="EMBL" id="SHJ56920.1"/>
    </source>
</evidence>
<dbReference type="GO" id="GO:0016793">
    <property type="term" value="F:triphosphoric monoester hydrolase activity"/>
    <property type="evidence" value="ECO:0007669"/>
    <property type="project" value="InterPro"/>
</dbReference>
<dbReference type="InterPro" id="IPR006674">
    <property type="entry name" value="HD_domain"/>
</dbReference>
<evidence type="ECO:0000313" key="4">
    <source>
        <dbReference type="Proteomes" id="UP000184080"/>
    </source>
</evidence>
<proteinExistence type="predicted"/>
<dbReference type="AlphaFoldDB" id="A0A1M6KDA4"/>
<sequence>MNNNFYLIAKFKKDQSQIINFLRESLNTKSNRHYYIKGNNDNLILQELKLHDGFDVVFIVFNEKQSEFNPLELYLAYGNINGTNRLEYKVSNFTDSRLIIDNFIKNSGLDLKNDFMFNSYLSIETSKELMKHLKFALKESYIVNRMQYEDQKYEPNFHDNNLSDLSQKNEHCKRPIAINEIDKNRNEFQRDRERIVHAKASRRLVDKAQIFTASKGDHFRTRMTHTLEVSQIARGLSLSLNLNSDLTEAIALAHDIGHTPFGHQGERTLNSILRNELKVIPCGDKIDFGGFKHNFQGLRVLTYLEEKYFEYEGLDITYQVLEGVLKHTKGKVKNCEKCNMKSCSKKCFDVDEFLINADKEYLFLKYEFATTLEGQIVSIADEIAQRGHDLDDAFAAKDLTFDELLSCCEIRKMKPIRDILDKIKSDLNRMKNENKVFIDENSMMRSRLVSEVLAYFMKDIVSQSSTNISSYNTDNEFYNKYHRIDEELIKFSDEGQFILNYLETIISKKVINSFEVARFDDKAKMIVISLFKAYYNNPKLLPDGTLTRIYRDIRRVSKNVIDFRNGDPKLITDELYSICFSEPKMEDGDIDLANEYIIKRKILVRNIVDHISGMTDNYAINEYKLIYGNM</sequence>
<dbReference type="InterPro" id="IPR006261">
    <property type="entry name" value="dGTPase"/>
</dbReference>
<name>A0A1M6KDA4_9CLOT</name>
<dbReference type="EMBL" id="FQZO01000006">
    <property type="protein sequence ID" value="SHJ56920.1"/>
    <property type="molecule type" value="Genomic_DNA"/>
</dbReference>
<evidence type="ECO:0000256" key="1">
    <source>
        <dbReference type="ARBA" id="ARBA00022801"/>
    </source>
</evidence>
<dbReference type="Proteomes" id="UP000184080">
    <property type="component" value="Unassembled WGS sequence"/>
</dbReference>
<evidence type="ECO:0000259" key="2">
    <source>
        <dbReference type="PROSITE" id="PS51831"/>
    </source>
</evidence>
<dbReference type="Pfam" id="PF13286">
    <property type="entry name" value="HD_assoc"/>
    <property type="match status" value="1"/>
</dbReference>
<dbReference type="InterPro" id="IPR003607">
    <property type="entry name" value="HD/PDEase_dom"/>
</dbReference>
<organism evidence="3 4">
    <name type="scientific">Clostridium amylolyticum</name>
    <dbReference type="NCBI Taxonomy" id="1121298"/>
    <lineage>
        <taxon>Bacteria</taxon>
        <taxon>Bacillati</taxon>
        <taxon>Bacillota</taxon>
        <taxon>Clostridia</taxon>
        <taxon>Eubacteriales</taxon>
        <taxon>Clostridiaceae</taxon>
        <taxon>Clostridium</taxon>
    </lineage>
</organism>
<dbReference type="InterPro" id="IPR026875">
    <property type="entry name" value="PHydrolase_assoc_dom"/>
</dbReference>
<keyword evidence="4" id="KW-1185">Reference proteome</keyword>
<dbReference type="PROSITE" id="PS51831">
    <property type="entry name" value="HD"/>
    <property type="match status" value="1"/>
</dbReference>
<dbReference type="PANTHER" id="PTHR35795:SF1">
    <property type="entry name" value="BIS(5'-NUCLEOSYL)-TETRAPHOSPHATASE, SYMMETRICAL"/>
    <property type="match status" value="1"/>
</dbReference>
<accession>A0A1M6KDA4</accession>
<dbReference type="CDD" id="cd00077">
    <property type="entry name" value="HDc"/>
    <property type="match status" value="1"/>
</dbReference>
<dbReference type="STRING" id="1121298.SAMN05444401_3318"/>
<feature type="domain" description="HD" evidence="2">
    <location>
        <begin position="222"/>
        <end position="341"/>
    </location>
</feature>
<dbReference type="Pfam" id="PF01966">
    <property type="entry name" value="HD"/>
    <property type="match status" value="1"/>
</dbReference>
<dbReference type="SUPFAM" id="SSF109604">
    <property type="entry name" value="HD-domain/PDEase-like"/>
    <property type="match status" value="1"/>
</dbReference>
<keyword evidence="1" id="KW-0378">Hydrolase</keyword>
<dbReference type="Gene3D" id="1.10.3210.10">
    <property type="entry name" value="Hypothetical protein af1432"/>
    <property type="match status" value="1"/>
</dbReference>
<dbReference type="PANTHER" id="PTHR35795">
    <property type="entry name" value="SLR1885 PROTEIN"/>
    <property type="match status" value="1"/>
</dbReference>